<dbReference type="PANTHER" id="PTHR30595:SF6">
    <property type="entry name" value="SCHLAFEN ALBA-2 DOMAIN-CONTAINING PROTEIN"/>
    <property type="match status" value="1"/>
</dbReference>
<organism evidence="2 3">
    <name type="scientific">Methanoculleus chikugoensis</name>
    <dbReference type="NCBI Taxonomy" id="118126"/>
    <lineage>
        <taxon>Archaea</taxon>
        <taxon>Methanobacteriati</taxon>
        <taxon>Methanobacteriota</taxon>
        <taxon>Stenosarchaea group</taxon>
        <taxon>Methanomicrobia</taxon>
        <taxon>Methanomicrobiales</taxon>
        <taxon>Methanomicrobiaceae</taxon>
        <taxon>Methanoculleus</taxon>
    </lineage>
</organism>
<accession>A0A1M4MNW2</accession>
<evidence type="ECO:0000259" key="1">
    <source>
        <dbReference type="Pfam" id="PF04326"/>
    </source>
</evidence>
<dbReference type="STRING" id="118126.L21_2534"/>
<protein>
    <submittedName>
        <fullName evidence="2">Divergent AAA domain protein</fullName>
    </submittedName>
</protein>
<dbReference type="InterPro" id="IPR007421">
    <property type="entry name" value="Schlafen_AlbA_2_dom"/>
</dbReference>
<dbReference type="EMBL" id="FMID01000062">
    <property type="protein sequence ID" value="SCL76599.1"/>
    <property type="molecule type" value="Genomic_DNA"/>
</dbReference>
<evidence type="ECO:0000313" key="3">
    <source>
        <dbReference type="Proteomes" id="UP000184671"/>
    </source>
</evidence>
<feature type="domain" description="Schlafen AlbA-2" evidence="1">
    <location>
        <begin position="48"/>
        <end position="154"/>
    </location>
</feature>
<dbReference type="Proteomes" id="UP000184671">
    <property type="component" value="Unassembled WGS sequence"/>
</dbReference>
<dbReference type="AlphaFoldDB" id="A0A1M4MNW2"/>
<gene>
    <name evidence="2" type="ORF">L21_2534</name>
</gene>
<name>A0A1M4MNW2_9EURY</name>
<proteinExistence type="predicted"/>
<dbReference type="Gene3D" id="3.30.565.60">
    <property type="match status" value="1"/>
</dbReference>
<dbReference type="InterPro" id="IPR036390">
    <property type="entry name" value="WH_DNA-bd_sf"/>
</dbReference>
<reference evidence="2 3" key="1">
    <citation type="submission" date="2016-08" db="EMBL/GenBank/DDBJ databases">
        <authorList>
            <person name="Seilhamer J.J."/>
        </authorList>
    </citation>
    <scope>NUCLEOTIDE SEQUENCE [LARGE SCALE GENOMIC DNA]</scope>
    <source>
        <strain evidence="2">L21-II-0</strain>
    </source>
</reference>
<sequence length="499" mass="56276">MVIYRYMTQDELSSPDQHPSEDMTLVAEPDYPGQYPYASLDEFLSLHEGRHLDFKEAVSESFFKLLSAFSNTEGGFVILGVNDKTRKVTGFDCKGEKLSELANRISDGLGIHPVIDEIPAEGRTILIIKVSPQRKPISYRGVYYTRVGDTVREIDPDELRRKFLEDTSWEDLVGGCTLDDIDDETVQNFMDLLRGRVAGSGIPDIKDKETTLRRLGLITPDGNITNAAYILFGKNPQSRFGNAGLQISRINDETALINPKNFSGNLFQLLEYAEEYLLTAQAVVYDPSGNAIIDSFRRKEIPEYPVAALREALLNLLIHRDYFDSRTPSIIRMYDDRIQFLNPARFPADVTLEKILSQHYPYHRNPKIADIFAKAGYVEKFGTGLERIRAELSRAGHPAPEVDYSSIGFSLVLRKDPYTRERLDSLGLNERQIAAVHYLKSRGSISNQEYQQLNNAKKATATRDLKAMVHSGILRKEGTTGPNVRYSLTYAKREGSKGS</sequence>
<dbReference type="SUPFAM" id="SSF46785">
    <property type="entry name" value="Winged helix' DNA-binding domain"/>
    <property type="match status" value="1"/>
</dbReference>
<dbReference type="InterPro" id="IPR036388">
    <property type="entry name" value="WH-like_DNA-bd_sf"/>
</dbReference>
<dbReference type="Gene3D" id="3.30.950.30">
    <property type="entry name" value="Schlafen, AAA domain"/>
    <property type="match status" value="1"/>
</dbReference>
<dbReference type="Gene3D" id="1.10.10.10">
    <property type="entry name" value="Winged helix-like DNA-binding domain superfamily/Winged helix DNA-binding domain"/>
    <property type="match status" value="1"/>
</dbReference>
<dbReference type="PANTHER" id="PTHR30595">
    <property type="entry name" value="GLPR-RELATED TRANSCRIPTIONAL REPRESSOR"/>
    <property type="match status" value="1"/>
</dbReference>
<dbReference type="InterPro" id="IPR038461">
    <property type="entry name" value="Schlafen_AlbA_2_dom_sf"/>
</dbReference>
<dbReference type="Pfam" id="PF04326">
    <property type="entry name" value="SLFN_AlbA_2"/>
    <property type="match status" value="1"/>
</dbReference>
<dbReference type="Pfam" id="PF13749">
    <property type="entry name" value="HATPase_c_4"/>
    <property type="match status" value="1"/>
</dbReference>
<evidence type="ECO:0000313" key="2">
    <source>
        <dbReference type="EMBL" id="SCL76599.1"/>
    </source>
</evidence>
<dbReference type="InterPro" id="IPR038475">
    <property type="entry name" value="RecG_C_sf"/>
</dbReference>